<dbReference type="KEGG" id="dov:DSCO28_04860"/>
<gene>
    <name evidence="3" type="ORF">DSCO28_04860</name>
</gene>
<evidence type="ECO:0000313" key="3">
    <source>
        <dbReference type="EMBL" id="BBO79920.1"/>
    </source>
</evidence>
<feature type="domain" description="Reverse transcriptase" evidence="2">
    <location>
        <begin position="49"/>
        <end position="274"/>
    </location>
</feature>
<accession>A0A5K7ZN15</accession>
<dbReference type="PANTHER" id="PTHR34047">
    <property type="entry name" value="NUCLEAR INTRON MATURASE 1, MITOCHONDRIAL-RELATED"/>
    <property type="match status" value="1"/>
</dbReference>
<dbReference type="PANTHER" id="PTHR34047:SF8">
    <property type="entry name" value="PROTEIN YKFC"/>
    <property type="match status" value="1"/>
</dbReference>
<dbReference type="PROSITE" id="PS50878">
    <property type="entry name" value="RT_POL"/>
    <property type="match status" value="1"/>
</dbReference>
<evidence type="ECO:0000313" key="4">
    <source>
        <dbReference type="Proteomes" id="UP000425960"/>
    </source>
</evidence>
<dbReference type="InterPro" id="IPR000477">
    <property type="entry name" value="RT_dom"/>
</dbReference>
<dbReference type="InterPro" id="IPR051083">
    <property type="entry name" value="GrpII_Intron_Splice-Mob/Def"/>
</dbReference>
<dbReference type="EMBL" id="AP021876">
    <property type="protein sequence ID" value="BBO79920.1"/>
    <property type="molecule type" value="Genomic_DNA"/>
</dbReference>
<dbReference type="Proteomes" id="UP000425960">
    <property type="component" value="Chromosome"/>
</dbReference>
<protein>
    <recommendedName>
        <fullName evidence="2">Reverse transcriptase domain-containing protein</fullName>
    </recommendedName>
</protein>
<dbReference type="CDD" id="cd01651">
    <property type="entry name" value="RT_G2_intron"/>
    <property type="match status" value="1"/>
</dbReference>
<proteinExistence type="inferred from homology"/>
<organism evidence="3 4">
    <name type="scientific">Desulfosarcina ovata subsp. sediminis</name>
    <dbReference type="NCBI Taxonomy" id="885957"/>
    <lineage>
        <taxon>Bacteria</taxon>
        <taxon>Pseudomonadati</taxon>
        <taxon>Thermodesulfobacteriota</taxon>
        <taxon>Desulfobacteria</taxon>
        <taxon>Desulfobacterales</taxon>
        <taxon>Desulfosarcinaceae</taxon>
        <taxon>Desulfosarcina</taxon>
    </lineage>
</organism>
<evidence type="ECO:0000259" key="2">
    <source>
        <dbReference type="PROSITE" id="PS50878"/>
    </source>
</evidence>
<evidence type="ECO:0000256" key="1">
    <source>
        <dbReference type="ARBA" id="ARBA00034120"/>
    </source>
</evidence>
<reference evidence="3 4" key="1">
    <citation type="submission" date="2019-11" db="EMBL/GenBank/DDBJ databases">
        <title>Comparative genomics of hydrocarbon-degrading Desulfosarcina strains.</title>
        <authorList>
            <person name="Watanabe M."/>
            <person name="Kojima H."/>
            <person name="Fukui M."/>
        </authorList>
    </citation>
    <scope>NUCLEOTIDE SEQUENCE [LARGE SCALE GENOMIC DNA]</scope>
    <source>
        <strain evidence="3 4">28bB2T</strain>
    </source>
</reference>
<name>A0A5K7ZN15_9BACT</name>
<dbReference type="InterPro" id="IPR043502">
    <property type="entry name" value="DNA/RNA_pol_sf"/>
</dbReference>
<comment type="similarity">
    <text evidence="1">Belongs to the bacterial reverse transcriptase family.</text>
</comment>
<dbReference type="SUPFAM" id="SSF56672">
    <property type="entry name" value="DNA/RNA polymerases"/>
    <property type="match status" value="1"/>
</dbReference>
<dbReference type="AlphaFoldDB" id="A0A5K7ZN15"/>
<dbReference type="RefSeq" id="WP_155321008.1">
    <property type="nucleotide sequence ID" value="NZ_AP021876.1"/>
</dbReference>
<dbReference type="Pfam" id="PF00078">
    <property type="entry name" value="RVT_1"/>
    <property type="match status" value="1"/>
</dbReference>
<sequence length="277" mass="31872">MKASLLDQAMAPETLDAGWRKLRREHTPWSIHVSREQLQQHLLKHILECRSQVLSGRYRPQPLRQFPLQKPDGKQRVLSAQYLKDKFVQRALLTVLEPRSEAIFHDDSFAYRPGRSVAMALAKVRERVRIGQAWLVDADISKFFDTIPHRQLVKLLKGFINDSQAMQLIEKWLSQGAHHRSLLRSPRGISQGAILSPLFCNLYLHTFDMALTKANIPFVRFADDFLLFSRVKKDAIKAMHFAKEVLEELGLELHPGKTRIVRSGKSVVFLGERLPDP</sequence>